<feature type="region of interest" description="Disordered" evidence="1">
    <location>
        <begin position="1"/>
        <end position="47"/>
    </location>
</feature>
<evidence type="ECO:0000313" key="2">
    <source>
        <dbReference type="EMBL" id="XBS67802.1"/>
    </source>
</evidence>
<dbReference type="RefSeq" id="WP_349968415.1">
    <property type="nucleotide sequence ID" value="NZ_CP157942.1"/>
</dbReference>
<feature type="compositionally biased region" description="Polar residues" evidence="1">
    <location>
        <begin position="37"/>
        <end position="47"/>
    </location>
</feature>
<evidence type="ECO:0000256" key="1">
    <source>
        <dbReference type="SAM" id="MobiDB-lite"/>
    </source>
</evidence>
<gene>
    <name evidence="2" type="ORF">ABLO99_04175</name>
</gene>
<feature type="compositionally biased region" description="Basic and acidic residues" evidence="1">
    <location>
        <begin position="10"/>
        <end position="19"/>
    </location>
</feature>
<dbReference type="AlphaFoldDB" id="A0AAU7Q4F8"/>
<organism evidence="2">
    <name type="scientific">Wolbachia endosymbiont of Armadillidium arcangelii</name>
    <dbReference type="NCBI Taxonomy" id="3158571"/>
    <lineage>
        <taxon>Bacteria</taxon>
        <taxon>Pseudomonadati</taxon>
        <taxon>Pseudomonadota</taxon>
        <taxon>Alphaproteobacteria</taxon>
        <taxon>Rickettsiales</taxon>
        <taxon>Anaplasmataceae</taxon>
        <taxon>Wolbachieae</taxon>
        <taxon>Wolbachia</taxon>
    </lineage>
</organism>
<dbReference type="EMBL" id="CP157942">
    <property type="protein sequence ID" value="XBS67802.1"/>
    <property type="molecule type" value="Genomic_DNA"/>
</dbReference>
<sequence length="47" mass="5374">MKKFYNHITGKKEVSDDTKNTANQESSEFLDIDVQPSDVQSNENDII</sequence>
<proteinExistence type="predicted"/>
<name>A0AAU7Q4F8_9RICK</name>
<reference evidence="2" key="1">
    <citation type="submission" date="2024-06" db="EMBL/GenBank/DDBJ databases">
        <authorList>
            <person name="Dussert Y."/>
            <person name="Peccoud J."/>
            <person name="Pigeault R."/>
        </authorList>
    </citation>
    <scope>NUCLEOTIDE SEQUENCE</scope>
    <source>
        <strain evidence="2">WArc</strain>
    </source>
</reference>
<accession>A0AAU7Q4F8</accession>
<protein>
    <submittedName>
        <fullName evidence="2">Uncharacterized protein</fullName>
    </submittedName>
</protein>